<dbReference type="Pfam" id="PF26567">
    <property type="entry name" value="BstA_C"/>
    <property type="match status" value="1"/>
</dbReference>
<dbReference type="Pfam" id="PF02498">
    <property type="entry name" value="Bro-N"/>
    <property type="match status" value="1"/>
</dbReference>
<protein>
    <submittedName>
        <fullName evidence="3">BRO family, N-terminal domain</fullName>
    </submittedName>
</protein>
<dbReference type="SMART" id="SM01040">
    <property type="entry name" value="Bro-N"/>
    <property type="match status" value="1"/>
</dbReference>
<dbReference type="PANTHER" id="PTHR36180">
    <property type="entry name" value="DNA-BINDING PROTEIN-RELATED-RELATED"/>
    <property type="match status" value="1"/>
</dbReference>
<dbReference type="EMBL" id="FRBH01000005">
    <property type="protein sequence ID" value="SHL03992.1"/>
    <property type="molecule type" value="Genomic_DNA"/>
</dbReference>
<reference evidence="5" key="4">
    <citation type="journal article" date="2019" name="Int. J. Syst. Evol. Microbiol.">
        <title>The Global Catalogue of Microorganisms (GCM) 10K type strain sequencing project: providing services to taxonomists for standard genome sequencing and annotation.</title>
        <authorList>
            <consortium name="The Broad Institute Genomics Platform"/>
            <consortium name="The Broad Institute Genome Sequencing Center for Infectious Disease"/>
            <person name="Wu L."/>
            <person name="Ma J."/>
        </authorList>
    </citation>
    <scope>NUCLEOTIDE SEQUENCE [LARGE SCALE GENOMIC DNA]</scope>
    <source>
        <strain evidence="5">CGMCC 1.12707</strain>
    </source>
</reference>
<evidence type="ECO:0000313" key="5">
    <source>
        <dbReference type="Proteomes" id="UP000650994"/>
    </source>
</evidence>
<name>A0A1M6XDH2_9FLAO</name>
<reference evidence="4" key="2">
    <citation type="submission" date="2016-11" db="EMBL/GenBank/DDBJ databases">
        <authorList>
            <person name="Varghese N."/>
            <person name="Submissions S."/>
        </authorList>
    </citation>
    <scope>NUCLEOTIDE SEQUENCE [LARGE SCALE GENOMIC DNA]</scope>
    <source>
        <strain evidence="4">DSM 27989</strain>
    </source>
</reference>
<dbReference type="InterPro" id="IPR003497">
    <property type="entry name" value="BRO_N_domain"/>
</dbReference>
<gene>
    <name evidence="2" type="ORF">GCM10010984_17620</name>
    <name evidence="3" type="ORF">SAMN05443634_105209</name>
</gene>
<dbReference type="PROSITE" id="PS51750">
    <property type="entry name" value="BRO_N"/>
    <property type="match status" value="1"/>
</dbReference>
<dbReference type="EMBL" id="BMFL01000011">
    <property type="protein sequence ID" value="GGF00500.1"/>
    <property type="molecule type" value="Genomic_DNA"/>
</dbReference>
<reference evidence="2" key="5">
    <citation type="submission" date="2024-05" db="EMBL/GenBank/DDBJ databases">
        <authorList>
            <person name="Sun Q."/>
            <person name="Zhou Y."/>
        </authorList>
    </citation>
    <scope>NUCLEOTIDE SEQUENCE</scope>
    <source>
        <strain evidence="2">CGMCC 1.12707</strain>
    </source>
</reference>
<dbReference type="PANTHER" id="PTHR36180:SF2">
    <property type="entry name" value="BRO FAMILY PROTEIN"/>
    <property type="match status" value="1"/>
</dbReference>
<reference evidence="2" key="1">
    <citation type="journal article" date="2014" name="Int. J. Syst. Evol. Microbiol.">
        <title>Complete genome of a new Firmicutes species belonging to the dominant human colonic microbiota ('Ruminococcus bicirculans') reveals two chromosomes and a selective capacity to utilize plant glucans.</title>
        <authorList>
            <consortium name="NISC Comparative Sequencing Program"/>
            <person name="Wegmann U."/>
            <person name="Louis P."/>
            <person name="Goesmann A."/>
            <person name="Henrissat B."/>
            <person name="Duncan S.H."/>
            <person name="Flint H.J."/>
        </authorList>
    </citation>
    <scope>NUCLEOTIDE SEQUENCE</scope>
    <source>
        <strain evidence="2">CGMCC 1.12707</strain>
    </source>
</reference>
<dbReference type="Proteomes" id="UP000184120">
    <property type="component" value="Unassembled WGS sequence"/>
</dbReference>
<reference evidence="3" key="3">
    <citation type="submission" date="2016-11" db="EMBL/GenBank/DDBJ databases">
        <authorList>
            <person name="Jaros S."/>
            <person name="Januszkiewicz K."/>
            <person name="Wedrychowicz H."/>
        </authorList>
    </citation>
    <scope>NUCLEOTIDE SEQUENCE [LARGE SCALE GENOMIC DNA]</scope>
    <source>
        <strain evidence="3">DSM 27989</strain>
    </source>
</reference>
<evidence type="ECO:0000313" key="2">
    <source>
        <dbReference type="EMBL" id="GGF00500.1"/>
    </source>
</evidence>
<evidence type="ECO:0000313" key="3">
    <source>
        <dbReference type="EMBL" id="SHL03992.1"/>
    </source>
</evidence>
<proteinExistence type="predicted"/>
<evidence type="ECO:0000259" key="1">
    <source>
        <dbReference type="PROSITE" id="PS51750"/>
    </source>
</evidence>
<dbReference type="InterPro" id="IPR058744">
    <property type="entry name" value="BstA-like_C"/>
</dbReference>
<organism evidence="3 4">
    <name type="scientific">Chishuiella changwenlii</name>
    <dbReference type="NCBI Taxonomy" id="1434701"/>
    <lineage>
        <taxon>Bacteria</taxon>
        <taxon>Pseudomonadati</taxon>
        <taxon>Bacteroidota</taxon>
        <taxon>Flavobacteriia</taxon>
        <taxon>Flavobacteriales</taxon>
        <taxon>Weeksellaceae</taxon>
        <taxon>Chishuiella</taxon>
    </lineage>
</organism>
<sequence>MQLRVSFFLCTPKGLYLQKVYIMQLSIHKFHKSDQEQMFNEIRTVEIEGEIWFSATDVAKTLGYKNASDAIGRHCKPKGVVKHDIPTSSGNQIFTLINEPNVYRLIIKSQLPAAEDFENWLFEEVVPSIRKKGFYGKINREEVPNFYVRYQDNFHKIDRNYFSVISELFVTLYAELEKHGYRIPDKGETGKGMYPDISVGRMFSTYLKSIDSEFKDLYKLYDHSFPDDRDDVSARMYPIEAIPIFRKFVYDVWIPKNAQKYFKERDPSALDYLPKLIS</sequence>
<keyword evidence="5" id="KW-1185">Reference proteome</keyword>
<feature type="domain" description="Bro-N" evidence="1">
    <location>
        <begin position="37"/>
        <end position="133"/>
    </location>
</feature>
<accession>A0A1M6XDH2</accession>
<dbReference type="Proteomes" id="UP000650994">
    <property type="component" value="Unassembled WGS sequence"/>
</dbReference>
<evidence type="ECO:0000313" key="4">
    <source>
        <dbReference type="Proteomes" id="UP000184120"/>
    </source>
</evidence>
<dbReference type="AlphaFoldDB" id="A0A1M6XDH2"/>
<dbReference type="STRING" id="1434701.SAMN05443634_105209"/>